<sequence>MPTPPGTASSVDVRPHPSKRRALHATRPFQPGQVIHVFQQPLILHPTADHLDSVCTYCLRPGSPRACSRCHAAFYCNAACQRAGWAAIHRNECKALQRRTGSKTGADLPTPVRILLQALLEQGVERGLADLEGHAERRSNAKAWADLEMMATAACAFAGRGGDTARAIELLCKIQTNAFHRLDEDLAGQVGIFLEPTLAMANHSCIPNATVLFMGRKAVLRAETAIQAGQEIEISYTDYTSPRRVRQEALGAYGFECRCPRCEHDLNVYQVCSQSPDIPLNTYSVMGSKASSALRDHPGAANHALVGIAARHCGELDASSTSASASAPGARPGSKHALGAQLKACKALTDHELWAISPLPQILCEVSICLAREHNYAYAVAVSALAAVACDPYRHVAPFHVVRLKNLLAVVKLLVLTAEESAALRTSPRATASSPTTGGGGLDDEARQALARIDQVSLSQMLLVMIARMEPAGCRGEWSPCVAAREMLEDIGRLDGREKELSLIDAWRHDGGSDASTRFFEYAVVEQMAALAELGRSVLREEFGV</sequence>
<name>A0A8E5HMF6_USTVR</name>
<feature type="domain" description="MYND-type" evidence="6">
    <location>
        <begin position="55"/>
        <end position="93"/>
    </location>
</feature>
<evidence type="ECO:0000256" key="2">
    <source>
        <dbReference type="ARBA" id="ARBA00022771"/>
    </source>
</evidence>
<accession>A0A8E5HMF6</accession>
<dbReference type="AlphaFoldDB" id="A0A8E5HMF6"/>
<dbReference type="PANTHER" id="PTHR12197">
    <property type="entry name" value="HISTONE-LYSINE N-METHYLTRANSFERASE SMYD"/>
    <property type="match status" value="1"/>
</dbReference>
<reference evidence="7" key="1">
    <citation type="submission" date="2020-03" db="EMBL/GenBank/DDBJ databases">
        <title>A mixture of massive structural variations and highly conserved coding sequences in Ustilaginoidea virens genome.</title>
        <authorList>
            <person name="Zhang K."/>
            <person name="Zhao Z."/>
            <person name="Zhang Z."/>
            <person name="Li Y."/>
            <person name="Hsiang T."/>
            <person name="Sun W."/>
        </authorList>
    </citation>
    <scope>NUCLEOTIDE SEQUENCE</scope>
    <source>
        <strain evidence="7">UV-8b</strain>
    </source>
</reference>
<dbReference type="EMBL" id="CP072754">
    <property type="protein sequence ID" value="QUC18175.1"/>
    <property type="molecule type" value="Genomic_DNA"/>
</dbReference>
<gene>
    <name evidence="7" type="ORF">UV8b_02416</name>
</gene>
<dbReference type="PANTHER" id="PTHR12197:SF251">
    <property type="entry name" value="EG:BACR7C10.4 PROTEIN"/>
    <property type="match status" value="1"/>
</dbReference>
<dbReference type="CDD" id="cd20071">
    <property type="entry name" value="SET_SMYD"/>
    <property type="match status" value="1"/>
</dbReference>
<dbReference type="GeneID" id="66063194"/>
<dbReference type="Pfam" id="PF01753">
    <property type="entry name" value="zf-MYND"/>
    <property type="match status" value="1"/>
</dbReference>
<evidence type="ECO:0000256" key="4">
    <source>
        <dbReference type="PROSITE-ProRule" id="PRU00134"/>
    </source>
</evidence>
<evidence type="ECO:0000259" key="6">
    <source>
        <dbReference type="PROSITE" id="PS50865"/>
    </source>
</evidence>
<dbReference type="InterPro" id="IPR001214">
    <property type="entry name" value="SET_dom"/>
</dbReference>
<evidence type="ECO:0000256" key="1">
    <source>
        <dbReference type="ARBA" id="ARBA00022723"/>
    </source>
</evidence>
<dbReference type="InterPro" id="IPR002893">
    <property type="entry name" value="Znf_MYND"/>
</dbReference>
<dbReference type="GO" id="GO:0005634">
    <property type="term" value="C:nucleus"/>
    <property type="evidence" value="ECO:0007669"/>
    <property type="project" value="TreeGrafter"/>
</dbReference>
<dbReference type="GO" id="GO:0008270">
    <property type="term" value="F:zinc ion binding"/>
    <property type="evidence" value="ECO:0007669"/>
    <property type="project" value="UniProtKB-KW"/>
</dbReference>
<feature type="domain" description="SET" evidence="5">
    <location>
        <begin position="9"/>
        <end position="237"/>
    </location>
</feature>
<proteinExistence type="predicted"/>
<evidence type="ECO:0000256" key="3">
    <source>
        <dbReference type="ARBA" id="ARBA00022833"/>
    </source>
</evidence>
<dbReference type="SUPFAM" id="SSF82199">
    <property type="entry name" value="SET domain"/>
    <property type="match status" value="1"/>
</dbReference>
<keyword evidence="8" id="KW-1185">Reference proteome</keyword>
<dbReference type="KEGG" id="uvi:66063194"/>
<dbReference type="Gene3D" id="1.10.220.160">
    <property type="match status" value="1"/>
</dbReference>
<dbReference type="Gene3D" id="6.10.140.2220">
    <property type="match status" value="1"/>
</dbReference>
<evidence type="ECO:0000313" key="7">
    <source>
        <dbReference type="EMBL" id="QUC18175.1"/>
    </source>
</evidence>
<keyword evidence="1" id="KW-0479">Metal-binding</keyword>
<evidence type="ECO:0008006" key="9">
    <source>
        <dbReference type="Google" id="ProtNLM"/>
    </source>
</evidence>
<keyword evidence="3" id="KW-0862">Zinc</keyword>
<dbReference type="PROSITE" id="PS50865">
    <property type="entry name" value="ZF_MYND_2"/>
    <property type="match status" value="1"/>
</dbReference>
<dbReference type="InterPro" id="IPR046341">
    <property type="entry name" value="SET_dom_sf"/>
</dbReference>
<dbReference type="SUPFAM" id="SSF144232">
    <property type="entry name" value="HIT/MYND zinc finger-like"/>
    <property type="match status" value="1"/>
</dbReference>
<dbReference type="PROSITE" id="PS50280">
    <property type="entry name" value="SET"/>
    <property type="match status" value="1"/>
</dbReference>
<protein>
    <recommendedName>
        <fullName evidence="9">Suppressor of anucleate metulae protein B</fullName>
    </recommendedName>
</protein>
<dbReference type="OrthoDB" id="265717at2759"/>
<dbReference type="Proteomes" id="UP000027002">
    <property type="component" value="Chromosome 2"/>
</dbReference>
<organism evidence="7 8">
    <name type="scientific">Ustilaginoidea virens</name>
    <name type="common">Rice false smut fungus</name>
    <name type="synonym">Villosiclava virens</name>
    <dbReference type="NCBI Taxonomy" id="1159556"/>
    <lineage>
        <taxon>Eukaryota</taxon>
        <taxon>Fungi</taxon>
        <taxon>Dikarya</taxon>
        <taxon>Ascomycota</taxon>
        <taxon>Pezizomycotina</taxon>
        <taxon>Sordariomycetes</taxon>
        <taxon>Hypocreomycetidae</taxon>
        <taxon>Hypocreales</taxon>
        <taxon>Clavicipitaceae</taxon>
        <taxon>Ustilaginoidea</taxon>
    </lineage>
</organism>
<evidence type="ECO:0000313" key="8">
    <source>
        <dbReference type="Proteomes" id="UP000027002"/>
    </source>
</evidence>
<dbReference type="Gene3D" id="2.170.270.10">
    <property type="entry name" value="SET domain"/>
    <property type="match status" value="1"/>
</dbReference>
<dbReference type="InterPro" id="IPR050869">
    <property type="entry name" value="H3K4_H4K5_MeTrfase"/>
</dbReference>
<evidence type="ECO:0000259" key="5">
    <source>
        <dbReference type="PROSITE" id="PS50280"/>
    </source>
</evidence>
<keyword evidence="2 4" id="KW-0863">Zinc-finger</keyword>
<dbReference type="RefSeq" id="XP_042995848.1">
    <property type="nucleotide sequence ID" value="XM_043139914.1"/>
</dbReference>
<dbReference type="Pfam" id="PF00856">
    <property type="entry name" value="SET"/>
    <property type="match status" value="1"/>
</dbReference>